<dbReference type="Gene3D" id="3.90.1150.10">
    <property type="entry name" value="Aspartate Aminotransferase, domain 1"/>
    <property type="match status" value="1"/>
</dbReference>
<dbReference type="InterPro" id="IPR004839">
    <property type="entry name" value="Aminotransferase_I/II_large"/>
</dbReference>
<dbReference type="AlphaFoldDB" id="A0A380MQJ6"/>
<dbReference type="GO" id="GO:0008710">
    <property type="term" value="F:8-amino-7-oxononanoate synthase activity"/>
    <property type="evidence" value="ECO:0007669"/>
    <property type="project" value="UniProtKB-EC"/>
</dbReference>
<keyword evidence="5" id="KW-0012">Acyltransferase</keyword>
<dbReference type="RefSeq" id="WP_084601553.1">
    <property type="nucleotide sequence ID" value="NZ_LWHB01000029.1"/>
</dbReference>
<proteinExistence type="predicted"/>
<dbReference type="GO" id="GO:0009102">
    <property type="term" value="P:biotin biosynthetic process"/>
    <property type="evidence" value="ECO:0007669"/>
    <property type="project" value="TreeGrafter"/>
</dbReference>
<comment type="cofactor">
    <cofactor evidence="1">
        <name>pyridoxal 5'-phosphate</name>
        <dbReference type="ChEBI" id="CHEBI:597326"/>
    </cofactor>
</comment>
<organism evidence="5 6">
    <name type="scientific">Suttonella ornithocola</name>
    <dbReference type="NCBI Taxonomy" id="279832"/>
    <lineage>
        <taxon>Bacteria</taxon>
        <taxon>Pseudomonadati</taxon>
        <taxon>Pseudomonadota</taxon>
        <taxon>Gammaproteobacteria</taxon>
        <taxon>Cardiobacteriales</taxon>
        <taxon>Cardiobacteriaceae</taxon>
        <taxon>Suttonella</taxon>
    </lineage>
</organism>
<keyword evidence="3" id="KW-0663">Pyridoxal phosphate</keyword>
<dbReference type="Gene3D" id="3.40.640.10">
    <property type="entry name" value="Type I PLP-dependent aspartate aminotransferase-like (Major domain)"/>
    <property type="match status" value="1"/>
</dbReference>
<dbReference type="PANTHER" id="PTHR13693:SF100">
    <property type="entry name" value="8-AMINO-7-OXONONANOATE SYNTHASE"/>
    <property type="match status" value="1"/>
</dbReference>
<feature type="domain" description="Aminotransferase class I/classII large" evidence="4">
    <location>
        <begin position="33"/>
        <end position="371"/>
    </location>
</feature>
<accession>A0A380MQJ6</accession>
<dbReference type="SUPFAM" id="SSF53383">
    <property type="entry name" value="PLP-dependent transferases"/>
    <property type="match status" value="1"/>
</dbReference>
<name>A0A380MQJ6_9GAMM</name>
<evidence type="ECO:0000256" key="3">
    <source>
        <dbReference type="ARBA" id="ARBA00022898"/>
    </source>
</evidence>
<gene>
    <name evidence="5" type="primary">bioF</name>
    <name evidence="5" type="ORF">NCTC13337_00971</name>
</gene>
<keyword evidence="2 5" id="KW-0808">Transferase</keyword>
<protein>
    <submittedName>
        <fullName evidence="5">8-amino-7-oxononanoate synthase</fullName>
        <ecNumber evidence="5">2.3.1.47</ecNumber>
    </submittedName>
</protein>
<dbReference type="EC" id="2.3.1.47" evidence="5"/>
<dbReference type="Pfam" id="PF00155">
    <property type="entry name" value="Aminotran_1_2"/>
    <property type="match status" value="1"/>
</dbReference>
<dbReference type="GO" id="GO:0030170">
    <property type="term" value="F:pyridoxal phosphate binding"/>
    <property type="evidence" value="ECO:0007669"/>
    <property type="project" value="InterPro"/>
</dbReference>
<dbReference type="InterPro" id="IPR050087">
    <property type="entry name" value="AON_synthase_class-II"/>
</dbReference>
<dbReference type="InterPro" id="IPR015421">
    <property type="entry name" value="PyrdxlP-dep_Trfase_major"/>
</dbReference>
<evidence type="ECO:0000256" key="2">
    <source>
        <dbReference type="ARBA" id="ARBA00022679"/>
    </source>
</evidence>
<keyword evidence="6" id="KW-1185">Reference proteome</keyword>
<dbReference type="Proteomes" id="UP000254601">
    <property type="component" value="Unassembled WGS sequence"/>
</dbReference>
<reference evidence="5 6" key="1">
    <citation type="submission" date="2018-06" db="EMBL/GenBank/DDBJ databases">
        <authorList>
            <consortium name="Pathogen Informatics"/>
            <person name="Doyle S."/>
        </authorList>
    </citation>
    <scope>NUCLEOTIDE SEQUENCE [LARGE SCALE GENOMIC DNA]</scope>
    <source>
        <strain evidence="5 6">NCTC13337</strain>
    </source>
</reference>
<dbReference type="InterPro" id="IPR015424">
    <property type="entry name" value="PyrdxlP-dep_Trfase"/>
</dbReference>
<evidence type="ECO:0000256" key="1">
    <source>
        <dbReference type="ARBA" id="ARBA00001933"/>
    </source>
</evidence>
<evidence type="ECO:0000313" key="5">
    <source>
        <dbReference type="EMBL" id="SUO94870.1"/>
    </source>
</evidence>
<dbReference type="InterPro" id="IPR015422">
    <property type="entry name" value="PyrdxlP-dep_Trfase_small"/>
</dbReference>
<evidence type="ECO:0000313" key="6">
    <source>
        <dbReference type="Proteomes" id="UP000254601"/>
    </source>
</evidence>
<dbReference type="EMBL" id="UHIC01000001">
    <property type="protein sequence ID" value="SUO94870.1"/>
    <property type="molecule type" value="Genomic_DNA"/>
</dbReference>
<dbReference type="OrthoDB" id="9807157at2"/>
<dbReference type="PANTHER" id="PTHR13693">
    <property type="entry name" value="CLASS II AMINOTRANSFERASE/8-AMINO-7-OXONONANOATE SYNTHASE"/>
    <property type="match status" value="1"/>
</dbReference>
<sequence>MKNPLYQPYYHAQQQRLNNSAQRYLRPAPIGKDFTSNDYLGLAANTELYQEFLRQQSQTAIRASSSGSRLLGGSATIAHQLENLLEQHYQRPALYMNSGYHANLAILPALLEKQDLILADKHIHASLIDGARLSQATLIRYPHQNLEALEQLLIKHRANYRQTIIVSEALFSMDGSLSNLQQLVKLKSTYQTLLYIDEAHSVGLYGQHGLGLANAYHLQNEIDIWVAPCAKALAAIGAIVLVPEILKDHLVNHARPLIYSSNQPPINIAWLHHQIEHLPQYDAQRHQLFTNIRYLQALLNIPTTEENLSPILPYLIGDNARTLQLTQFLHQAGISVAAIRPPTVAPKQAQLRISLSATHTTQDLDYLAEHLQHSL</sequence>
<evidence type="ECO:0000259" key="4">
    <source>
        <dbReference type="Pfam" id="PF00155"/>
    </source>
</evidence>